<dbReference type="Proteomes" id="UP000621436">
    <property type="component" value="Unassembled WGS sequence"/>
</dbReference>
<name>A0A931APW4_9FIRM</name>
<comment type="caution">
    <text evidence="2">The sequence shown here is derived from an EMBL/GenBank/DDBJ whole genome shotgun (WGS) entry which is preliminary data.</text>
</comment>
<evidence type="ECO:0000313" key="3">
    <source>
        <dbReference type="Proteomes" id="UP000621436"/>
    </source>
</evidence>
<dbReference type="EMBL" id="JADPIE010000001">
    <property type="protein sequence ID" value="MBF8435859.1"/>
    <property type="molecule type" value="Genomic_DNA"/>
</dbReference>
<dbReference type="Gene3D" id="3.40.710.10">
    <property type="entry name" value="DD-peptidase/beta-lactamase superfamily"/>
    <property type="match status" value="1"/>
</dbReference>
<protein>
    <submittedName>
        <fullName evidence="2">Beta-lactamase family protein</fullName>
    </submittedName>
</protein>
<dbReference type="AlphaFoldDB" id="A0A931APW4"/>
<dbReference type="SUPFAM" id="SSF56601">
    <property type="entry name" value="beta-lactamase/transpeptidase-like"/>
    <property type="match status" value="1"/>
</dbReference>
<sequence>MSREKVLIKIENSFRKTVQKDSKVNNAYLLVHSDKHDIHLKLAEGSTDGIQANPVQPNYMASVGKLFTATIIAKLYEECKLKFNDSITEHLDAELIAGLHIYKGKDYTDQIKIKDLLGQRTGLPDAFWPLLDKLLTEPDFNISPREAIIWSKENMELSFEPGQKFEYTDTNYYLLGLIIEEITGGSFAEALNNYFFEPLEMKNSHMLGYSKPAKEPEYPMANFYKDEIKVNEFKNYSQIDYAGGGVVATMEDLLKFMKALVNNQLINADTLQIMQENTSKFGIGIDYGYGIWKVKTVPILMPKKLNCWGVVGVTGAFMFYHPLTDSYVIGNFNDASYESKGVRFMLLKVLKELAKLK</sequence>
<feature type="domain" description="Beta-lactamase-related" evidence="1">
    <location>
        <begin position="49"/>
        <end position="336"/>
    </location>
</feature>
<reference evidence="2" key="1">
    <citation type="submission" date="2020-11" db="EMBL/GenBank/DDBJ databases">
        <title>Halonatronomonas betainensis gen. nov., sp. nov. a novel haloalkaliphilic representative of the family Halanaerobiacae capable of betaine degradation.</title>
        <authorList>
            <person name="Boltyanskaya Y."/>
            <person name="Kevbrin V."/>
            <person name="Detkova E."/>
            <person name="Grouzdev D.S."/>
            <person name="Koziaeva V."/>
            <person name="Zhilina T."/>
        </authorList>
    </citation>
    <scope>NUCLEOTIDE SEQUENCE</scope>
    <source>
        <strain evidence="2">Z-7014</strain>
    </source>
</reference>
<dbReference type="PANTHER" id="PTHR46825">
    <property type="entry name" value="D-ALANYL-D-ALANINE-CARBOXYPEPTIDASE/ENDOPEPTIDASE AMPH"/>
    <property type="match status" value="1"/>
</dbReference>
<dbReference type="InterPro" id="IPR050491">
    <property type="entry name" value="AmpC-like"/>
</dbReference>
<gene>
    <name evidence="2" type="ORF">I0Q91_02095</name>
</gene>
<organism evidence="2 3">
    <name type="scientific">Halonatronomonas betaini</name>
    <dbReference type="NCBI Taxonomy" id="2778430"/>
    <lineage>
        <taxon>Bacteria</taxon>
        <taxon>Bacillati</taxon>
        <taxon>Bacillota</taxon>
        <taxon>Clostridia</taxon>
        <taxon>Halanaerobiales</taxon>
        <taxon>Halarsenatibacteraceae</taxon>
        <taxon>Halonatronomonas</taxon>
    </lineage>
</organism>
<evidence type="ECO:0000313" key="2">
    <source>
        <dbReference type="EMBL" id="MBF8435859.1"/>
    </source>
</evidence>
<evidence type="ECO:0000259" key="1">
    <source>
        <dbReference type="Pfam" id="PF00144"/>
    </source>
</evidence>
<dbReference type="InterPro" id="IPR012338">
    <property type="entry name" value="Beta-lactam/transpept-like"/>
</dbReference>
<accession>A0A931APW4</accession>
<dbReference type="Pfam" id="PF00144">
    <property type="entry name" value="Beta-lactamase"/>
    <property type="match status" value="1"/>
</dbReference>
<dbReference type="RefSeq" id="WP_270452544.1">
    <property type="nucleotide sequence ID" value="NZ_JADPIE010000001.1"/>
</dbReference>
<dbReference type="InterPro" id="IPR001466">
    <property type="entry name" value="Beta-lactam-related"/>
</dbReference>
<keyword evidence="3" id="KW-1185">Reference proteome</keyword>
<dbReference type="PANTHER" id="PTHR46825:SF9">
    <property type="entry name" value="BETA-LACTAMASE-RELATED DOMAIN-CONTAINING PROTEIN"/>
    <property type="match status" value="1"/>
</dbReference>
<proteinExistence type="predicted"/>